<accession>A0A7I4YRZ6</accession>
<dbReference type="Pfam" id="PF01060">
    <property type="entry name" value="TTR-52"/>
    <property type="match status" value="1"/>
</dbReference>
<evidence type="ECO:0000313" key="7">
    <source>
        <dbReference type="WBParaSite" id="HCON_00136680-00001"/>
    </source>
</evidence>
<dbReference type="PANTHER" id="PTHR21700:SF117">
    <property type="entry name" value="TRANSTHYRETIN-LIKE PROTEIN 33"/>
    <property type="match status" value="1"/>
</dbReference>
<evidence type="ECO:0000256" key="2">
    <source>
        <dbReference type="ARBA" id="ARBA00010112"/>
    </source>
</evidence>
<dbReference type="Proteomes" id="UP000025227">
    <property type="component" value="Unplaced"/>
</dbReference>
<evidence type="ECO:0000256" key="1">
    <source>
        <dbReference type="ARBA" id="ARBA00004613"/>
    </source>
</evidence>
<keyword evidence="4 5" id="KW-0732">Signal</keyword>
<dbReference type="WBParaSite" id="HCON_00136680-00001">
    <property type="protein sequence ID" value="HCON_00136680-00001"/>
    <property type="gene ID" value="HCON_00136680"/>
</dbReference>
<organism evidence="6 7">
    <name type="scientific">Haemonchus contortus</name>
    <name type="common">Barber pole worm</name>
    <dbReference type="NCBI Taxonomy" id="6289"/>
    <lineage>
        <taxon>Eukaryota</taxon>
        <taxon>Metazoa</taxon>
        <taxon>Ecdysozoa</taxon>
        <taxon>Nematoda</taxon>
        <taxon>Chromadorea</taxon>
        <taxon>Rhabditida</taxon>
        <taxon>Rhabditina</taxon>
        <taxon>Rhabditomorpha</taxon>
        <taxon>Strongyloidea</taxon>
        <taxon>Trichostrongylidae</taxon>
        <taxon>Haemonchus</taxon>
    </lineage>
</organism>
<keyword evidence="3" id="KW-0964">Secreted</keyword>
<reference evidence="7" key="1">
    <citation type="submission" date="2020-12" db="UniProtKB">
        <authorList>
            <consortium name="WormBaseParasite"/>
        </authorList>
    </citation>
    <scope>IDENTIFICATION</scope>
    <source>
        <strain evidence="7">MHco3</strain>
    </source>
</reference>
<dbReference type="OMA" id="LLQIDDC"/>
<dbReference type="GO" id="GO:0005576">
    <property type="term" value="C:extracellular region"/>
    <property type="evidence" value="ECO:0007669"/>
    <property type="project" value="UniProtKB-SubCell"/>
</dbReference>
<keyword evidence="6" id="KW-1185">Reference proteome</keyword>
<dbReference type="PANTHER" id="PTHR21700">
    <property type="entry name" value="TRANSTHYRETIN-LIKE FAMILY PROTEIN-RELATED"/>
    <property type="match status" value="1"/>
</dbReference>
<dbReference type="AlphaFoldDB" id="A0A7I4YRZ6"/>
<evidence type="ECO:0000256" key="5">
    <source>
        <dbReference type="SAM" id="SignalP"/>
    </source>
</evidence>
<dbReference type="Gene3D" id="2.60.40.3330">
    <property type="match status" value="1"/>
</dbReference>
<dbReference type="InterPro" id="IPR001534">
    <property type="entry name" value="Transthyretin-like"/>
</dbReference>
<dbReference type="OrthoDB" id="5814140at2759"/>
<dbReference type="GO" id="GO:0009986">
    <property type="term" value="C:cell surface"/>
    <property type="evidence" value="ECO:0007669"/>
    <property type="project" value="InterPro"/>
</dbReference>
<sequence>MKTRLFLFLLSAPLLLNALLSQSLGIRGTLRCGTKPLGNRTVELYEKRKSPFSDKLLASNTTDSNGLFYLTGTTARVLPVTPLLQIDDCKGRTRKIKLPSSKTDVTRTKDVRKFNDVGIINLGIP</sequence>
<protein>
    <submittedName>
        <fullName evidence="7">Transthyretin-like family protein</fullName>
    </submittedName>
</protein>
<evidence type="ECO:0000256" key="3">
    <source>
        <dbReference type="ARBA" id="ARBA00022525"/>
    </source>
</evidence>
<comment type="similarity">
    <text evidence="2">Belongs to the nematode transthyretin-like family.</text>
</comment>
<dbReference type="InterPro" id="IPR038479">
    <property type="entry name" value="Transthyretin-like_sf"/>
</dbReference>
<feature type="signal peptide" evidence="5">
    <location>
        <begin position="1"/>
        <end position="25"/>
    </location>
</feature>
<feature type="chain" id="PRO_5029629277" evidence="5">
    <location>
        <begin position="26"/>
        <end position="125"/>
    </location>
</feature>
<evidence type="ECO:0000313" key="6">
    <source>
        <dbReference type="Proteomes" id="UP000025227"/>
    </source>
</evidence>
<evidence type="ECO:0000256" key="4">
    <source>
        <dbReference type="ARBA" id="ARBA00022729"/>
    </source>
</evidence>
<proteinExistence type="inferred from homology"/>
<name>A0A7I4YRZ6_HAECO</name>
<comment type="subcellular location">
    <subcellularLocation>
        <location evidence="1">Secreted</location>
    </subcellularLocation>
</comment>